<dbReference type="EMBL" id="JANDHW010000007">
    <property type="protein sequence ID" value="MCP9612193.1"/>
    <property type="molecule type" value="Genomic_DNA"/>
</dbReference>
<comment type="caution">
    <text evidence="2">The sequence shown here is derived from an EMBL/GenBank/DDBJ whole genome shotgun (WGS) entry which is preliminary data.</text>
</comment>
<name>A0ABT1MHS8_9BACT</name>
<dbReference type="SUPFAM" id="SSF51430">
    <property type="entry name" value="NAD(P)-linked oxidoreductase"/>
    <property type="match status" value="1"/>
</dbReference>
<organism evidence="2 3">
    <name type="scientific">Coprobacter tertius</name>
    <dbReference type="NCBI Taxonomy" id="2944915"/>
    <lineage>
        <taxon>Bacteria</taxon>
        <taxon>Pseudomonadati</taxon>
        <taxon>Bacteroidota</taxon>
        <taxon>Bacteroidia</taxon>
        <taxon>Bacteroidales</taxon>
        <taxon>Barnesiellaceae</taxon>
        <taxon>Coprobacter</taxon>
    </lineage>
</organism>
<accession>A0ABT1MHS8</accession>
<dbReference type="RefSeq" id="WP_255027455.1">
    <property type="nucleotide sequence ID" value="NZ_JANDHW010000007.1"/>
</dbReference>
<dbReference type="InterPro" id="IPR036812">
    <property type="entry name" value="NAD(P)_OxRdtase_dom_sf"/>
</dbReference>
<dbReference type="CDD" id="cd19138">
    <property type="entry name" value="AKR_YeaE"/>
    <property type="match status" value="1"/>
</dbReference>
<evidence type="ECO:0000313" key="2">
    <source>
        <dbReference type="EMBL" id="MCP9612193.1"/>
    </source>
</evidence>
<dbReference type="PANTHER" id="PTHR43638">
    <property type="entry name" value="OXIDOREDUCTASE, ALDO/KETO REDUCTASE FAMILY PROTEIN"/>
    <property type="match status" value="1"/>
</dbReference>
<proteinExistence type="predicted"/>
<protein>
    <submittedName>
        <fullName evidence="2">Aldo/keto reductase</fullName>
    </submittedName>
</protein>
<dbReference type="InterPro" id="IPR023210">
    <property type="entry name" value="NADP_OxRdtase_dom"/>
</dbReference>
<evidence type="ECO:0000259" key="1">
    <source>
        <dbReference type="Pfam" id="PF00248"/>
    </source>
</evidence>
<feature type="domain" description="NADP-dependent oxidoreductase" evidence="1">
    <location>
        <begin position="16"/>
        <end position="265"/>
    </location>
</feature>
<sequence>MKKIVTFVDDTQVCALGQGTWNMGDYPPRRIDEIRVLQAGIEMGMTAIDTAEMYGNGRSEQLVGEAIAGRRDKVFLITKILPSNATREGTKIACERSLKRLATDYIDLYLLHWAGVHPFEETVSGMLDLQKQGKIRQWGVSNMDVEDMENFFSIKEGNSCAADEVLYNLTRRGIEYDLIPWAQKHDFPLIAYSPVEQGRLLNHPVLREIAESHTATPVQIALAWVLRNPGIMAIPKASSLKHVEENYKSLSINLTSDDMKRLDEAFPYPDHKIPLEVI</sequence>
<reference evidence="2 3" key="1">
    <citation type="submission" date="2022-07" db="EMBL/GenBank/DDBJ databases">
        <title>Fecal culturing of patients with breast cancer.</title>
        <authorList>
            <person name="Teng N.M.Y."/>
            <person name="Kiu R."/>
            <person name="Evans R."/>
            <person name="Baker D.J."/>
            <person name="Zenner C."/>
            <person name="Robinson S.D."/>
            <person name="Hall L.J."/>
        </authorList>
    </citation>
    <scope>NUCLEOTIDE SEQUENCE [LARGE SCALE GENOMIC DNA]</scope>
    <source>
        <strain evidence="2 3">LH1063</strain>
    </source>
</reference>
<dbReference type="Gene3D" id="3.20.20.100">
    <property type="entry name" value="NADP-dependent oxidoreductase domain"/>
    <property type="match status" value="1"/>
</dbReference>
<gene>
    <name evidence="2" type="ORF">NMU02_08825</name>
</gene>
<dbReference type="PANTHER" id="PTHR43638:SF3">
    <property type="entry name" value="ALDEHYDE REDUCTASE"/>
    <property type="match status" value="1"/>
</dbReference>
<evidence type="ECO:0000313" key="3">
    <source>
        <dbReference type="Proteomes" id="UP001205603"/>
    </source>
</evidence>
<keyword evidence="3" id="KW-1185">Reference proteome</keyword>
<dbReference type="PRINTS" id="PR00069">
    <property type="entry name" value="ALDKETRDTASE"/>
</dbReference>
<dbReference type="Pfam" id="PF00248">
    <property type="entry name" value="Aldo_ket_red"/>
    <property type="match status" value="1"/>
</dbReference>
<dbReference type="Proteomes" id="UP001205603">
    <property type="component" value="Unassembled WGS sequence"/>
</dbReference>
<dbReference type="InterPro" id="IPR020471">
    <property type="entry name" value="AKR"/>
</dbReference>